<keyword evidence="2" id="KW-1185">Reference proteome</keyword>
<organism evidence="1 2">
    <name type="scientific">Dallia pectoralis</name>
    <name type="common">Alaska blackfish</name>
    <dbReference type="NCBI Taxonomy" id="75939"/>
    <lineage>
        <taxon>Eukaryota</taxon>
        <taxon>Metazoa</taxon>
        <taxon>Chordata</taxon>
        <taxon>Craniata</taxon>
        <taxon>Vertebrata</taxon>
        <taxon>Euteleostomi</taxon>
        <taxon>Actinopterygii</taxon>
        <taxon>Neopterygii</taxon>
        <taxon>Teleostei</taxon>
        <taxon>Protacanthopterygii</taxon>
        <taxon>Esociformes</taxon>
        <taxon>Umbridae</taxon>
        <taxon>Dallia</taxon>
    </lineage>
</organism>
<sequence length="118" mass="13080">MIKRSPEPNTCCLSLPPTSSHSSSAPSYLGPTPEREAYRTISDPFPYSRTPLYSVCSRPRSFLEAEHWPDQTTRAPLSLPHLGKVTTTYGFVTLTQSPQMANQEALLCPPHTHTHTQG</sequence>
<reference evidence="1" key="1">
    <citation type="submission" date="2021-05" db="EMBL/GenBank/DDBJ databases">
        <authorList>
            <person name="Pan Q."/>
            <person name="Jouanno E."/>
            <person name="Zahm M."/>
            <person name="Klopp C."/>
            <person name="Cabau C."/>
            <person name="Louis A."/>
            <person name="Berthelot C."/>
            <person name="Parey E."/>
            <person name="Roest Crollius H."/>
            <person name="Montfort J."/>
            <person name="Robinson-Rechavi M."/>
            <person name="Bouchez O."/>
            <person name="Lampietro C."/>
            <person name="Lopez Roques C."/>
            <person name="Donnadieu C."/>
            <person name="Postlethwait J."/>
            <person name="Bobe J."/>
            <person name="Dillon D."/>
            <person name="Chandos A."/>
            <person name="von Hippel F."/>
            <person name="Guiguen Y."/>
        </authorList>
    </citation>
    <scope>NUCLEOTIDE SEQUENCE</scope>
    <source>
        <strain evidence="1">YG-Jan2019</strain>
    </source>
</reference>
<evidence type="ECO:0000313" key="2">
    <source>
        <dbReference type="Proteomes" id="UP001157502"/>
    </source>
</evidence>
<name>A0ACC2FNN8_DALPE</name>
<accession>A0ACC2FNN8</accession>
<protein>
    <submittedName>
        <fullName evidence="1">Uncharacterized protein</fullName>
    </submittedName>
</protein>
<dbReference type="Proteomes" id="UP001157502">
    <property type="component" value="Chromosome 24"/>
</dbReference>
<dbReference type="EMBL" id="CM055751">
    <property type="protein sequence ID" value="KAJ7993019.1"/>
    <property type="molecule type" value="Genomic_DNA"/>
</dbReference>
<proteinExistence type="predicted"/>
<gene>
    <name evidence="1" type="ORF">DPEC_G00268100</name>
</gene>
<evidence type="ECO:0000313" key="1">
    <source>
        <dbReference type="EMBL" id="KAJ7993019.1"/>
    </source>
</evidence>
<comment type="caution">
    <text evidence="1">The sequence shown here is derived from an EMBL/GenBank/DDBJ whole genome shotgun (WGS) entry which is preliminary data.</text>
</comment>